<name>A0AA39CIK2_9EURO</name>
<sequence>MSCPLTSPVSFQAATHSGHARLYNRLMPTPPTLDNLRRYAVARTLFTPTTLLTAIRRLGFVQADPIRAPARAQDLTLRHRVKGYQAGDLERRYSRMPIEEDFLVNYGFLPREHLALMHPRVSRRPWDASTRRKAAEVLAFVQERGAVHPREVDQAFSHGRVTNYWGGTSNASTHLLDGMHYRGMLRIARRDSGTRIYAVAAHALAEGGKAARLQRATALIDLVVRKYAPLPSASLTYLARLLGYGAPHLAAEIQQALRLARERLAGCIIDGTQWYWPAEENPRSRRYQADEQVRLLAPFDPVAWDRRRFELLWGWVYRFEAYTPAAKRRFGYYALPLLWRDQVVGWANVTAKDGALQPDVGFASDSPMKDVLFRNALDDELERMTRFLAG</sequence>
<accession>A0AA39CIK2</accession>
<dbReference type="EMBL" id="JAPDRN010000258">
    <property type="protein sequence ID" value="KAJ9609312.1"/>
    <property type="molecule type" value="Genomic_DNA"/>
</dbReference>
<dbReference type="Pfam" id="PF06224">
    <property type="entry name" value="AlkZ-like"/>
    <property type="match status" value="1"/>
</dbReference>
<dbReference type="PANTHER" id="PTHR30528">
    <property type="entry name" value="CYTOPLASMIC PROTEIN"/>
    <property type="match status" value="1"/>
</dbReference>
<protein>
    <recommendedName>
        <fullName evidence="2">Cytoplasmic protein</fullName>
    </recommendedName>
</protein>
<reference evidence="1" key="1">
    <citation type="submission" date="2022-10" db="EMBL/GenBank/DDBJ databases">
        <title>Culturing micro-colonial fungi from biological soil crusts in the Mojave desert and describing Neophaeococcomyces mojavensis, and introducing the new genera and species Taxawa tesnikishii.</title>
        <authorList>
            <person name="Kurbessoian T."/>
            <person name="Stajich J.E."/>
        </authorList>
    </citation>
    <scope>NUCLEOTIDE SEQUENCE</scope>
    <source>
        <strain evidence="1">TK_35</strain>
    </source>
</reference>
<gene>
    <name evidence="1" type="ORF">H2204_015559</name>
</gene>
<evidence type="ECO:0008006" key="2">
    <source>
        <dbReference type="Google" id="ProtNLM"/>
    </source>
</evidence>
<comment type="caution">
    <text evidence="1">The sequence shown here is derived from an EMBL/GenBank/DDBJ whole genome shotgun (WGS) entry which is preliminary data.</text>
</comment>
<dbReference type="PANTHER" id="PTHR30528:SF0">
    <property type="entry name" value="CYTOPLASMIC PROTEIN"/>
    <property type="match status" value="1"/>
</dbReference>
<dbReference type="InterPro" id="IPR009351">
    <property type="entry name" value="AlkZ-like"/>
</dbReference>
<organism evidence="1">
    <name type="scientific">Knufia peltigerae</name>
    <dbReference type="NCBI Taxonomy" id="1002370"/>
    <lineage>
        <taxon>Eukaryota</taxon>
        <taxon>Fungi</taxon>
        <taxon>Dikarya</taxon>
        <taxon>Ascomycota</taxon>
        <taxon>Pezizomycotina</taxon>
        <taxon>Eurotiomycetes</taxon>
        <taxon>Chaetothyriomycetidae</taxon>
        <taxon>Chaetothyriales</taxon>
        <taxon>Trichomeriaceae</taxon>
        <taxon>Knufia</taxon>
    </lineage>
</organism>
<evidence type="ECO:0000313" key="1">
    <source>
        <dbReference type="EMBL" id="KAJ9609312.1"/>
    </source>
</evidence>
<dbReference type="AlphaFoldDB" id="A0AA39CIK2"/>
<proteinExistence type="predicted"/>